<dbReference type="AlphaFoldDB" id="A0A821B605"/>
<dbReference type="EMBL" id="CAJOBP010017884">
    <property type="protein sequence ID" value="CAF4588744.1"/>
    <property type="molecule type" value="Genomic_DNA"/>
</dbReference>
<accession>A0A821B605</accession>
<gene>
    <name evidence="2" type="ORF">QYT958_LOCUS48854</name>
    <name evidence="1" type="ORF">UJA718_LOCUS30869</name>
</gene>
<sequence>IHCGLGTCSSQCSVPIGRSACVTFIVDGLILGDVDGGKCREI</sequence>
<evidence type="ECO:0000313" key="3">
    <source>
        <dbReference type="Proteomes" id="UP000663873"/>
    </source>
</evidence>
<organism evidence="1 3">
    <name type="scientific">Rotaria socialis</name>
    <dbReference type="NCBI Taxonomy" id="392032"/>
    <lineage>
        <taxon>Eukaryota</taxon>
        <taxon>Metazoa</taxon>
        <taxon>Spiralia</taxon>
        <taxon>Gnathifera</taxon>
        <taxon>Rotifera</taxon>
        <taxon>Eurotatoria</taxon>
        <taxon>Bdelloidea</taxon>
        <taxon>Philodinida</taxon>
        <taxon>Philodinidae</taxon>
        <taxon>Rotaria</taxon>
    </lineage>
</organism>
<evidence type="ECO:0000313" key="1">
    <source>
        <dbReference type="EMBL" id="CAF4588744.1"/>
    </source>
</evidence>
<comment type="caution">
    <text evidence="1">The sequence shown here is derived from an EMBL/GenBank/DDBJ whole genome shotgun (WGS) entry which is preliminary data.</text>
</comment>
<keyword evidence="3" id="KW-1185">Reference proteome</keyword>
<reference evidence="1" key="1">
    <citation type="submission" date="2021-02" db="EMBL/GenBank/DDBJ databases">
        <authorList>
            <person name="Nowell W R."/>
        </authorList>
    </citation>
    <scope>NUCLEOTIDE SEQUENCE</scope>
</reference>
<protein>
    <submittedName>
        <fullName evidence="1">Uncharacterized protein</fullName>
    </submittedName>
</protein>
<dbReference type="Proteomes" id="UP000663848">
    <property type="component" value="Unassembled WGS sequence"/>
</dbReference>
<proteinExistence type="predicted"/>
<evidence type="ECO:0000313" key="2">
    <source>
        <dbReference type="EMBL" id="CAF5154973.1"/>
    </source>
</evidence>
<feature type="non-terminal residue" evidence="1">
    <location>
        <position position="1"/>
    </location>
</feature>
<dbReference type="Proteomes" id="UP000663873">
    <property type="component" value="Unassembled WGS sequence"/>
</dbReference>
<name>A0A821B605_9BILA</name>
<dbReference type="EMBL" id="CAJOBR010103871">
    <property type="protein sequence ID" value="CAF5154973.1"/>
    <property type="molecule type" value="Genomic_DNA"/>
</dbReference>